<dbReference type="GO" id="GO:0050661">
    <property type="term" value="F:NADP binding"/>
    <property type="evidence" value="ECO:0007669"/>
    <property type="project" value="InterPro"/>
</dbReference>
<name>A0A316ZKP7_9PLEO</name>
<evidence type="ECO:0000313" key="6">
    <source>
        <dbReference type="EMBL" id="KAF7567731.1"/>
    </source>
</evidence>
<dbReference type="Gene3D" id="3.50.50.60">
    <property type="entry name" value="FAD/NAD(P)-binding domain"/>
    <property type="match status" value="1"/>
</dbReference>
<dbReference type="PANTHER" id="PTHR42877:SF4">
    <property type="entry name" value="FAD_NAD(P)-BINDING DOMAIN-CONTAINING PROTEIN-RELATED"/>
    <property type="match status" value="1"/>
</dbReference>
<dbReference type="EMBL" id="NQIK02000008">
    <property type="protein sequence ID" value="KAF7567731.1"/>
    <property type="molecule type" value="Genomic_DNA"/>
</dbReference>
<dbReference type="SUPFAM" id="SSF51905">
    <property type="entry name" value="FAD/NAD(P)-binding domain"/>
    <property type="match status" value="1"/>
</dbReference>
<dbReference type="Pfam" id="PF00743">
    <property type="entry name" value="FMO-like"/>
    <property type="match status" value="1"/>
</dbReference>
<dbReference type="PANTHER" id="PTHR42877">
    <property type="entry name" value="L-ORNITHINE N(5)-MONOOXYGENASE-RELATED"/>
    <property type="match status" value="1"/>
</dbReference>
<keyword evidence="9" id="KW-1185">Reference proteome</keyword>
<comment type="caution">
    <text evidence="6">The sequence shown here is derived from an EMBL/GenBank/DDBJ whole genome shotgun (WGS) entry which is preliminary data.</text>
</comment>
<protein>
    <submittedName>
        <fullName evidence="7">FMO multi-domain protein</fullName>
    </submittedName>
    <submittedName>
        <fullName evidence="6">Pyr-redox-3 multi-domain protein</fullName>
    </submittedName>
</protein>
<dbReference type="GO" id="GO:0004499">
    <property type="term" value="F:N,N-dimethylaniline monooxygenase activity"/>
    <property type="evidence" value="ECO:0007669"/>
    <property type="project" value="InterPro"/>
</dbReference>
<dbReference type="InterPro" id="IPR020946">
    <property type="entry name" value="Flavin_mOase-like"/>
</dbReference>
<dbReference type="InterPro" id="IPR051209">
    <property type="entry name" value="FAD-bind_Monooxygenase_sf"/>
</dbReference>
<evidence type="ECO:0000313" key="9">
    <source>
        <dbReference type="Proteomes" id="UP000249757"/>
    </source>
</evidence>
<reference evidence="6" key="1">
    <citation type="journal article" date="2018" name="BMC Genomics">
        <title>Comparative genomics of the wheat fungal pathogen Pyrenophora tritici-repentis reveals chromosomal variations and genome plasticity.</title>
        <authorList>
            <person name="Moolhuijzen P."/>
            <person name="See P.T."/>
            <person name="Hane J.K."/>
            <person name="Shi G."/>
            <person name="Liu Z."/>
            <person name="Oliver R.P."/>
            <person name="Moffat C.S."/>
        </authorList>
    </citation>
    <scope>NUCLEOTIDE SEQUENCE [LARGE SCALE GENOMIC DNA]</scope>
    <source>
        <strain evidence="6">M4</strain>
    </source>
</reference>
<gene>
    <name evidence="7" type="ORF">Ptr86124_013838</name>
    <name evidence="6" type="ORF">PtrM4_143220</name>
</gene>
<accession>A0A316ZKP7</accession>
<organism evidence="6 8">
    <name type="scientific">Pyrenophora tritici-repentis</name>
    <dbReference type="NCBI Taxonomy" id="45151"/>
    <lineage>
        <taxon>Eukaryota</taxon>
        <taxon>Fungi</taxon>
        <taxon>Dikarya</taxon>
        <taxon>Ascomycota</taxon>
        <taxon>Pezizomycotina</taxon>
        <taxon>Dothideomycetes</taxon>
        <taxon>Pleosporomycetidae</taxon>
        <taxon>Pleosporales</taxon>
        <taxon>Pleosporineae</taxon>
        <taxon>Pleosporaceae</taxon>
        <taxon>Pyrenophora</taxon>
    </lineage>
</organism>
<reference evidence="7" key="3">
    <citation type="journal article" date="2022" name="bioRxiv">
        <title>A global pangenome for the wheat fungal pathogen Pyrenophora tritici-repentis and prediction of effector protein structural homology.</title>
        <authorList>
            <person name="Moolhuijzen P."/>
            <person name="See P.T."/>
            <person name="Shi G."/>
            <person name="Powell H.R."/>
            <person name="Cockram J."/>
            <person name="Jorgensen L.N."/>
            <person name="Benslimane H."/>
            <person name="Strelkov S.E."/>
            <person name="Turner J."/>
            <person name="Liu Z."/>
            <person name="Moffat C.S."/>
        </authorList>
    </citation>
    <scope>NUCLEOTIDE SEQUENCE</scope>
    <source>
        <strain evidence="7">86-124</strain>
    </source>
</reference>
<dbReference type="GO" id="GO:0050660">
    <property type="term" value="F:flavin adenine dinucleotide binding"/>
    <property type="evidence" value="ECO:0007669"/>
    <property type="project" value="InterPro"/>
</dbReference>
<reference evidence="7" key="2">
    <citation type="submission" date="2021-05" db="EMBL/GenBank/DDBJ databases">
        <authorList>
            <person name="Moolhuijzen P.M."/>
            <person name="Moffat C.S."/>
        </authorList>
    </citation>
    <scope>NUCLEOTIDE SEQUENCE</scope>
    <source>
        <strain evidence="7">86-124</strain>
    </source>
</reference>
<keyword evidence="2" id="KW-0285">Flavoprotein</keyword>
<sequence>MDNEKALHESSTIGQKSPALDSKSAKTCSTGSNDGDEYGILSGFSTGKLNRCGTTSLPHVPAHRQKKVIIVGAGIAGIQQATVLLRTSVIKHDEMMIFDIQDGYGGVWNKNKYPGCACDVPAIIYSTSYFMNKRWTNFFATRPQIKQYYTDFAEQYQLQKCTKFQSFVRSCVWDNETFKWWLTVQNKITGETQQWLADFVCQCVGTLDRPKFGTTPGREKYRGISWHTAYWRHDIDLTGKKVAIIGCGPSAAQVIPEIVDRVENLAVYMRNPPTCVPRKDFKYSRLFRWACNWVPGFVYFVRQWMIFKIRSNRKVAMSDTKENLAMNAAAKQFLESEVKNRELQEMLMPNSKC</sequence>
<evidence type="ECO:0000256" key="1">
    <source>
        <dbReference type="ARBA" id="ARBA00010139"/>
    </source>
</evidence>
<dbReference type="Proteomes" id="UP000245464">
    <property type="component" value="Chromosome 8"/>
</dbReference>
<evidence type="ECO:0000256" key="4">
    <source>
        <dbReference type="ARBA" id="ARBA00023002"/>
    </source>
</evidence>
<comment type="similarity">
    <text evidence="1">Belongs to the FAD-binding monooxygenase family.</text>
</comment>
<dbReference type="EMBL" id="NRDI02000049">
    <property type="protein sequence ID" value="KAI1507233.1"/>
    <property type="molecule type" value="Genomic_DNA"/>
</dbReference>
<feature type="region of interest" description="Disordered" evidence="5">
    <location>
        <begin position="1"/>
        <end position="31"/>
    </location>
</feature>
<evidence type="ECO:0000256" key="3">
    <source>
        <dbReference type="ARBA" id="ARBA00022827"/>
    </source>
</evidence>
<proteinExistence type="inferred from homology"/>
<evidence type="ECO:0000256" key="2">
    <source>
        <dbReference type="ARBA" id="ARBA00022630"/>
    </source>
</evidence>
<keyword evidence="4" id="KW-0560">Oxidoreductase</keyword>
<evidence type="ECO:0000313" key="8">
    <source>
        <dbReference type="Proteomes" id="UP000245464"/>
    </source>
</evidence>
<keyword evidence="3" id="KW-0274">FAD</keyword>
<dbReference type="Proteomes" id="UP000249757">
    <property type="component" value="Unassembled WGS sequence"/>
</dbReference>
<evidence type="ECO:0000256" key="5">
    <source>
        <dbReference type="SAM" id="MobiDB-lite"/>
    </source>
</evidence>
<dbReference type="InterPro" id="IPR036188">
    <property type="entry name" value="FAD/NAD-bd_sf"/>
</dbReference>
<evidence type="ECO:0000313" key="7">
    <source>
        <dbReference type="EMBL" id="KAI1507233.1"/>
    </source>
</evidence>
<dbReference type="AlphaFoldDB" id="A0A316ZKP7"/>
<reference evidence="9" key="4">
    <citation type="journal article" date="2022" name="Microb. Genom.">
        <title>A global pangenome for the wheat fungal pathogen Pyrenophora tritici-repentis and prediction of effector protein structural homology.</title>
        <authorList>
            <person name="Moolhuijzen P.M."/>
            <person name="See P.T."/>
            <person name="Shi G."/>
            <person name="Powell H.R."/>
            <person name="Cockram J."/>
            <person name="Jorgensen L.N."/>
            <person name="Benslimane H."/>
            <person name="Strelkov S.E."/>
            <person name="Turner J."/>
            <person name="Liu Z."/>
            <person name="Moffat C.S."/>
        </authorList>
    </citation>
    <scope>NUCLEOTIDE SEQUENCE [LARGE SCALE GENOMIC DNA]</scope>
</reference>